<evidence type="ECO:0000313" key="2">
    <source>
        <dbReference type="EMBL" id="SUS05593.1"/>
    </source>
</evidence>
<proteinExistence type="predicted"/>
<feature type="region of interest" description="Disordered" evidence="1">
    <location>
        <begin position="83"/>
        <end position="118"/>
    </location>
</feature>
<sequence length="118" mass="12591">MRACARRNAPVGSDDHGGRVPAATGVSIGREKRRASHDQGNDRVRLFVPSDHGLHDTTYCLTTRGVQGLGDCHLHSVELVVAGDSRSDGARKPAHAAGHAERHRRAARSHSASSCDPQ</sequence>
<feature type="region of interest" description="Disordered" evidence="1">
    <location>
        <begin position="1"/>
        <end position="44"/>
    </location>
</feature>
<protein>
    <submittedName>
        <fullName evidence="2">Uncharacterized protein</fullName>
    </submittedName>
</protein>
<reference evidence="2" key="1">
    <citation type="submission" date="2018-07" db="EMBL/GenBank/DDBJ databases">
        <authorList>
            <person name="Quirk P.G."/>
            <person name="Krulwich T.A."/>
        </authorList>
    </citation>
    <scope>NUCLEOTIDE SEQUENCE</scope>
</reference>
<evidence type="ECO:0000256" key="1">
    <source>
        <dbReference type="SAM" id="MobiDB-lite"/>
    </source>
</evidence>
<dbReference type="AlphaFoldDB" id="A0A380TBK2"/>
<dbReference type="EMBL" id="UIDG01000112">
    <property type="protein sequence ID" value="SUS05593.1"/>
    <property type="molecule type" value="Genomic_DNA"/>
</dbReference>
<name>A0A380TBK2_9ZZZZ</name>
<accession>A0A380TBK2</accession>
<gene>
    <name evidence="2" type="ORF">DF3PB_20061</name>
</gene>
<feature type="compositionally biased region" description="Low complexity" evidence="1">
    <location>
        <begin position="109"/>
        <end position="118"/>
    </location>
</feature>
<organism evidence="2">
    <name type="scientific">metagenome</name>
    <dbReference type="NCBI Taxonomy" id="256318"/>
    <lineage>
        <taxon>unclassified sequences</taxon>
        <taxon>metagenomes</taxon>
    </lineage>
</organism>